<dbReference type="EMBL" id="JBFSSG010000001">
    <property type="protein sequence ID" value="MEZ8719503.1"/>
    <property type="molecule type" value="Genomic_DNA"/>
</dbReference>
<evidence type="ECO:0000313" key="2">
    <source>
        <dbReference type="EMBL" id="MEZ8719503.1"/>
    </source>
</evidence>
<dbReference type="Proteomes" id="UP001570071">
    <property type="component" value="Unassembled WGS sequence"/>
</dbReference>
<organism evidence="2 3">
    <name type="scientific">Vibrio pomeroyi</name>
    <dbReference type="NCBI Taxonomy" id="198832"/>
    <lineage>
        <taxon>Bacteria</taxon>
        <taxon>Pseudomonadati</taxon>
        <taxon>Pseudomonadota</taxon>
        <taxon>Gammaproteobacteria</taxon>
        <taxon>Vibrionales</taxon>
        <taxon>Vibrionaceae</taxon>
        <taxon>Vibrio</taxon>
    </lineage>
</organism>
<evidence type="ECO:0000256" key="1">
    <source>
        <dbReference type="SAM" id="Coils"/>
    </source>
</evidence>
<keyword evidence="3" id="KW-1185">Reference proteome</keyword>
<proteinExistence type="predicted"/>
<sequence length="323" mass="37086">MTVKTLTAYFNSQLTELGYDDIALTDGMEWSLGYCQSDHVSFPNASICTDDAKTLCNRLMDGKYKAAVKRALDKGLELEAGGKYRSEFNDYNCEPELTVLEIEACEKFITYIDEDLKDLERRFKSEGYEFLEATPSMDEPEIALERVLGRFKLVVSKVHCEWFDLFCSDLEEDIECDTDTMKSIFDGKLKYFDLKIELFDTLGEEDDDAITCGYLGNCMQGEEEKLMNVYGNEIRETISQTVSESRSLLGKELPHREEAFAQMRELKRLAILAQQERERNERREAEIEKEKEAQQLAEAKELSRWSGMSLGVNLTSSMSFLTL</sequence>
<reference evidence="2 3" key="1">
    <citation type="journal article" date="2024" name="ISME J.">
        <title>Tailless and filamentous prophages are predominant in marine Vibrio.</title>
        <authorList>
            <person name="Steensen K."/>
            <person name="Seneca J."/>
            <person name="Bartlau N."/>
            <person name="Yu X.A."/>
            <person name="Hussain F.A."/>
            <person name="Polz M.F."/>
        </authorList>
    </citation>
    <scope>NUCLEOTIDE SEQUENCE [LARGE SCALE GENOMIC DNA]</scope>
    <source>
        <strain evidence="2 3">10N.239.312.F12</strain>
    </source>
</reference>
<dbReference type="RefSeq" id="WP_269337258.1">
    <property type="nucleotide sequence ID" value="NZ_JBFSSG010000001.1"/>
</dbReference>
<accession>A0ABV4MQT9</accession>
<protein>
    <submittedName>
        <fullName evidence="2">Uncharacterized protein</fullName>
    </submittedName>
</protein>
<evidence type="ECO:0000313" key="3">
    <source>
        <dbReference type="Proteomes" id="UP001570071"/>
    </source>
</evidence>
<comment type="caution">
    <text evidence="2">The sequence shown here is derived from an EMBL/GenBank/DDBJ whole genome shotgun (WGS) entry which is preliminary data.</text>
</comment>
<feature type="coiled-coil region" evidence="1">
    <location>
        <begin position="256"/>
        <end position="302"/>
    </location>
</feature>
<keyword evidence="1" id="KW-0175">Coiled coil</keyword>
<name>A0ABV4MQT9_9VIBR</name>
<gene>
    <name evidence="2" type="ORF">AB6D66_00395</name>
</gene>